<accession>A0A1I0B3Z0</accession>
<dbReference type="SUPFAM" id="SSF55874">
    <property type="entry name" value="ATPase domain of HSP90 chaperone/DNA topoisomerase II/histidine kinase"/>
    <property type="match status" value="1"/>
</dbReference>
<dbReference type="Gene3D" id="6.10.340.10">
    <property type="match status" value="1"/>
</dbReference>
<evidence type="ECO:0000256" key="3">
    <source>
        <dbReference type="ARBA" id="ARBA00022475"/>
    </source>
</evidence>
<evidence type="ECO:0000256" key="7">
    <source>
        <dbReference type="ARBA" id="ARBA00022692"/>
    </source>
</evidence>
<keyword evidence="3 14" id="KW-1003">Cell membrane</keyword>
<dbReference type="SUPFAM" id="SSF47384">
    <property type="entry name" value="Homodimeric domain of signal transducing histidine kinase"/>
    <property type="match status" value="1"/>
</dbReference>
<dbReference type="Pfam" id="PF02518">
    <property type="entry name" value="HATPase_c"/>
    <property type="match status" value="1"/>
</dbReference>
<dbReference type="InterPro" id="IPR036097">
    <property type="entry name" value="HisK_dim/P_sf"/>
</dbReference>
<dbReference type="Pfam" id="PF21085">
    <property type="entry name" value="CusS"/>
    <property type="match status" value="1"/>
</dbReference>
<proteinExistence type="predicted"/>
<evidence type="ECO:0000313" key="18">
    <source>
        <dbReference type="Proteomes" id="UP000242642"/>
    </source>
</evidence>
<keyword evidence="9 14" id="KW-0418">Kinase</keyword>
<keyword evidence="8 14" id="KW-0547">Nucleotide-binding</keyword>
<dbReference type="InterPro" id="IPR050428">
    <property type="entry name" value="TCS_sensor_his_kinase"/>
</dbReference>
<dbReference type="SMART" id="SM00387">
    <property type="entry name" value="HATPase_c"/>
    <property type="match status" value="1"/>
</dbReference>
<evidence type="ECO:0000256" key="13">
    <source>
        <dbReference type="ARBA" id="ARBA00023136"/>
    </source>
</evidence>
<dbReference type="SUPFAM" id="SSF158472">
    <property type="entry name" value="HAMP domain-like"/>
    <property type="match status" value="1"/>
</dbReference>
<dbReference type="Gene3D" id="3.30.565.10">
    <property type="entry name" value="Histidine kinase-like ATPase, C-terminal domain"/>
    <property type="match status" value="1"/>
</dbReference>
<evidence type="ECO:0000259" key="16">
    <source>
        <dbReference type="PROSITE" id="PS50885"/>
    </source>
</evidence>
<evidence type="ECO:0000313" key="17">
    <source>
        <dbReference type="EMBL" id="SET01488.1"/>
    </source>
</evidence>
<dbReference type="NCBIfam" id="TIGR01386">
    <property type="entry name" value="cztS_silS_copS"/>
    <property type="match status" value="1"/>
</dbReference>
<keyword evidence="10 14" id="KW-0067">ATP-binding</keyword>
<dbReference type="CDD" id="cd00082">
    <property type="entry name" value="HisKA"/>
    <property type="match status" value="1"/>
</dbReference>
<evidence type="ECO:0000256" key="14">
    <source>
        <dbReference type="RuleBase" id="RU364088"/>
    </source>
</evidence>
<evidence type="ECO:0000256" key="12">
    <source>
        <dbReference type="ARBA" id="ARBA00023012"/>
    </source>
</evidence>
<dbReference type="InterPro" id="IPR003594">
    <property type="entry name" value="HATPase_dom"/>
</dbReference>
<evidence type="ECO:0000256" key="2">
    <source>
        <dbReference type="ARBA" id="ARBA00004429"/>
    </source>
</evidence>
<keyword evidence="11 14" id="KW-1133">Transmembrane helix</keyword>
<dbReference type="CDD" id="cd00075">
    <property type="entry name" value="HATPase"/>
    <property type="match status" value="1"/>
</dbReference>
<feature type="domain" description="Histidine kinase" evidence="15">
    <location>
        <begin position="302"/>
        <end position="529"/>
    </location>
</feature>
<keyword evidence="5" id="KW-0597">Phosphoprotein</keyword>
<dbReference type="PROSITE" id="PS50109">
    <property type="entry name" value="HIS_KIN"/>
    <property type="match status" value="1"/>
</dbReference>
<dbReference type="InterPro" id="IPR006290">
    <property type="entry name" value="CztS_silS_copS"/>
</dbReference>
<feature type="domain" description="HAMP" evidence="16">
    <location>
        <begin position="241"/>
        <end position="294"/>
    </location>
</feature>
<evidence type="ECO:0000256" key="8">
    <source>
        <dbReference type="ARBA" id="ARBA00022741"/>
    </source>
</evidence>
<evidence type="ECO:0000256" key="10">
    <source>
        <dbReference type="ARBA" id="ARBA00022840"/>
    </source>
</evidence>
<comment type="catalytic activity">
    <reaction evidence="1 14">
        <text>ATP + protein L-histidine = ADP + protein N-phospho-L-histidine.</text>
        <dbReference type="EC" id="2.7.13.3"/>
    </reaction>
</comment>
<protein>
    <recommendedName>
        <fullName evidence="14">Sensor protein</fullName>
        <ecNumber evidence="14">2.7.13.3</ecNumber>
    </recommendedName>
</protein>
<dbReference type="Proteomes" id="UP000242642">
    <property type="component" value="Unassembled WGS sequence"/>
</dbReference>
<dbReference type="InterPro" id="IPR036890">
    <property type="entry name" value="HATPase_C_sf"/>
</dbReference>
<keyword evidence="4 14" id="KW-0997">Cell inner membrane</keyword>
<evidence type="ECO:0000256" key="4">
    <source>
        <dbReference type="ARBA" id="ARBA00022519"/>
    </source>
</evidence>
<keyword evidence="18" id="KW-1185">Reference proteome</keyword>
<feature type="transmembrane region" description="Helical" evidence="14">
    <location>
        <begin position="221"/>
        <end position="240"/>
    </location>
</feature>
<dbReference type="PROSITE" id="PS50885">
    <property type="entry name" value="HAMP"/>
    <property type="match status" value="1"/>
</dbReference>
<dbReference type="FunFam" id="1.10.287.130:FF:000001">
    <property type="entry name" value="Two-component sensor histidine kinase"/>
    <property type="match status" value="1"/>
</dbReference>
<keyword evidence="12 14" id="KW-0902">Two-component regulatory system</keyword>
<comment type="subcellular location">
    <subcellularLocation>
        <location evidence="2">Cell inner membrane</location>
        <topology evidence="2">Multi-pass membrane protein</topology>
    </subcellularLocation>
</comment>
<evidence type="ECO:0000256" key="9">
    <source>
        <dbReference type="ARBA" id="ARBA00022777"/>
    </source>
</evidence>
<keyword evidence="7 14" id="KW-0812">Transmembrane</keyword>
<dbReference type="EC" id="2.7.13.3" evidence="14"/>
<dbReference type="CDD" id="cd06225">
    <property type="entry name" value="HAMP"/>
    <property type="match status" value="1"/>
</dbReference>
<dbReference type="STRING" id="1123402.SAMN02583745_01136"/>
<name>A0A1I0B3Z0_9GAMM</name>
<dbReference type="Pfam" id="PF00672">
    <property type="entry name" value="HAMP"/>
    <property type="match status" value="1"/>
</dbReference>
<keyword evidence="6 14" id="KW-0808">Transferase</keyword>
<evidence type="ECO:0000256" key="5">
    <source>
        <dbReference type="ARBA" id="ARBA00022553"/>
    </source>
</evidence>
<comment type="function">
    <text evidence="14">Member of a two-component regulatory system.</text>
</comment>
<gene>
    <name evidence="17" type="ORF">SAMN02583745_01136</name>
</gene>
<evidence type="ECO:0000256" key="6">
    <source>
        <dbReference type="ARBA" id="ARBA00022679"/>
    </source>
</evidence>
<sequence>MTRSLTLTVGALLLLTLISVTLLVERSITHHFEMQDNAQLTSFANTIANNQHRMQQTMSFHGLNQSLNMHQPIFAYTASFSFNAMLDNHSSFISSISIMNFINEINEKDKLLIDKKVGQFLETLTPTEIKQHLSHQYEKNTHRHISHSDEVQDAYLFKSWQSDLTHYRVIILLLPEGQHTHQLQSSTKQPNDNSTLTIKAVIVGLDTQFHEHYLKELRLQLLALSIFMALLVMFFAYILVKRGHKPIHKISLTLDHIATGKLKTRITQEKYPIELKTLIQSFNQMMDKIDSLFEKQGSFSADIAHELRTPMTNLITQTQIILQRPRDNHAYEEVLYANLEEFERLSKMINDMLFLAQADNQAILPDLGQFNFLNLINNILDYFDALTEDNQVSFALSVDSALSATDEISQFNVVGNESMMQRALSNIILNAILYSSPNSKINITLTYSDETITFSIQNKIDSPIDNSQLDKLFDRFYRLDPARGKHQDKEGFGIGLSITQAIIKAHQGSIRITSENLCFVITLTLPCQQQYD</sequence>
<dbReference type="Gene3D" id="1.10.287.130">
    <property type="match status" value="1"/>
</dbReference>
<evidence type="ECO:0000256" key="11">
    <source>
        <dbReference type="ARBA" id="ARBA00022989"/>
    </source>
</evidence>
<dbReference type="RefSeq" id="WP_177168592.1">
    <property type="nucleotide sequence ID" value="NZ_FOHV01000007.1"/>
</dbReference>
<dbReference type="GO" id="GO:0005886">
    <property type="term" value="C:plasma membrane"/>
    <property type="evidence" value="ECO:0007669"/>
    <property type="project" value="UniProtKB-SubCell"/>
</dbReference>
<dbReference type="GO" id="GO:0000155">
    <property type="term" value="F:phosphorelay sensor kinase activity"/>
    <property type="evidence" value="ECO:0007669"/>
    <property type="project" value="InterPro"/>
</dbReference>
<dbReference type="GO" id="GO:0005524">
    <property type="term" value="F:ATP binding"/>
    <property type="evidence" value="ECO:0007669"/>
    <property type="project" value="UniProtKB-KW"/>
</dbReference>
<dbReference type="InterPro" id="IPR003661">
    <property type="entry name" value="HisK_dim/P_dom"/>
</dbReference>
<organism evidence="17 18">
    <name type="scientific">Thorsellia anophelis DSM 18579</name>
    <dbReference type="NCBI Taxonomy" id="1123402"/>
    <lineage>
        <taxon>Bacteria</taxon>
        <taxon>Pseudomonadati</taxon>
        <taxon>Pseudomonadota</taxon>
        <taxon>Gammaproteobacteria</taxon>
        <taxon>Enterobacterales</taxon>
        <taxon>Thorselliaceae</taxon>
        <taxon>Thorsellia</taxon>
    </lineage>
</organism>
<keyword evidence="13 14" id="KW-0472">Membrane</keyword>
<dbReference type="SMART" id="SM00304">
    <property type="entry name" value="HAMP"/>
    <property type="match status" value="1"/>
</dbReference>
<dbReference type="InterPro" id="IPR003660">
    <property type="entry name" value="HAMP_dom"/>
</dbReference>
<evidence type="ECO:0000256" key="1">
    <source>
        <dbReference type="ARBA" id="ARBA00000085"/>
    </source>
</evidence>
<dbReference type="PANTHER" id="PTHR45436">
    <property type="entry name" value="SENSOR HISTIDINE KINASE YKOH"/>
    <property type="match status" value="1"/>
</dbReference>
<dbReference type="EMBL" id="FOHV01000007">
    <property type="protein sequence ID" value="SET01488.1"/>
    <property type="molecule type" value="Genomic_DNA"/>
</dbReference>
<dbReference type="InterPro" id="IPR005467">
    <property type="entry name" value="His_kinase_dom"/>
</dbReference>
<dbReference type="Pfam" id="PF00512">
    <property type="entry name" value="HisKA"/>
    <property type="match status" value="1"/>
</dbReference>
<evidence type="ECO:0000259" key="15">
    <source>
        <dbReference type="PROSITE" id="PS50109"/>
    </source>
</evidence>
<dbReference type="InterPro" id="IPR048590">
    <property type="entry name" value="CusS-like_sensor"/>
</dbReference>
<dbReference type="SMART" id="SM00388">
    <property type="entry name" value="HisKA"/>
    <property type="match status" value="1"/>
</dbReference>
<reference evidence="18" key="1">
    <citation type="submission" date="2016-10" db="EMBL/GenBank/DDBJ databases">
        <authorList>
            <person name="Varghese N."/>
            <person name="Submissions S."/>
        </authorList>
    </citation>
    <scope>NUCLEOTIDE SEQUENCE [LARGE SCALE GENOMIC DNA]</scope>
    <source>
        <strain evidence="18">DSM 18579</strain>
    </source>
</reference>
<dbReference type="PANTHER" id="PTHR45436:SF15">
    <property type="entry name" value="SENSOR HISTIDINE KINASE CUSS"/>
    <property type="match status" value="1"/>
</dbReference>
<dbReference type="AlphaFoldDB" id="A0A1I0B3Z0"/>